<sequence>MTKTNVYIASSEEEASFISSLPKKTKRKYKIIATSYDAKALLDKLNVDSEILDPLKNGTAEKFIKNSLNISLALINDRQLDNIFSVNNSSILPLFLNRFQYYLLKILNADENLNLIARKNQRFNIVVKKTTRNGHLPPPVHHDFTSLIAPIWASFNDVKIKTISSKTHGAWTERSSKNKVLHFFIRFYDQITIMKISPKIIFVIPSDHAIQLVKIFKELEKSKVPYLAIIHNLTVYDWLKLKISKINFVNRDSFTDDADKRKIDSALNNLQIRWNKVKKNFKLFNGDKKQNLLLNDYAKLLLNQIVHYEMRSVINDMFIARHILNINYPRILITTTDPDPKVLTFIKYANSKHVKSITIQHGAYVQPSVVDFQSQTALIWGQYFKNWFIENLKKGGKELVITGSPFFDNLRIKKAVKTRNEKFVLLFLLSSEATESVYLFEELKNIFRKINSKEIEKVNIRPHPWQSIEESMLAVDKKSYSKINIAAKKNLLEYIEECDLVVTMNTTAGLVPLILGKPVIYWDFNKSEKLPFKKYSLPNATSQRELVDLIKKFMSGSSRISEEARKEILKSIFYKLDGKSSKRTVNYLKTLLD</sequence>
<dbReference type="AlphaFoldDB" id="A0A0G0FGJ4"/>
<reference evidence="1 2" key="1">
    <citation type="journal article" date="2015" name="Nature">
        <title>rRNA introns, odd ribosomes, and small enigmatic genomes across a large radiation of phyla.</title>
        <authorList>
            <person name="Brown C.T."/>
            <person name="Hug L.A."/>
            <person name="Thomas B.C."/>
            <person name="Sharon I."/>
            <person name="Castelle C.J."/>
            <person name="Singh A."/>
            <person name="Wilkins M.J."/>
            <person name="Williams K.H."/>
            <person name="Banfield J.F."/>
        </authorList>
    </citation>
    <scope>NUCLEOTIDE SEQUENCE [LARGE SCALE GENOMIC DNA]</scope>
</reference>
<comment type="caution">
    <text evidence="1">The sequence shown here is derived from an EMBL/GenBank/DDBJ whole genome shotgun (WGS) entry which is preliminary data.</text>
</comment>
<accession>A0A0G0FGJ4</accession>
<dbReference type="SUPFAM" id="SSF53756">
    <property type="entry name" value="UDP-Glycosyltransferase/glycogen phosphorylase"/>
    <property type="match status" value="1"/>
</dbReference>
<name>A0A0G0FGJ4_9BACT</name>
<dbReference type="InterPro" id="IPR043148">
    <property type="entry name" value="TagF_C"/>
</dbReference>
<evidence type="ECO:0000313" key="1">
    <source>
        <dbReference type="EMBL" id="KKQ18183.1"/>
    </source>
</evidence>
<dbReference type="Proteomes" id="UP000034508">
    <property type="component" value="Unassembled WGS sequence"/>
</dbReference>
<dbReference type="EMBL" id="LBSM01000008">
    <property type="protein sequence ID" value="KKQ18183.1"/>
    <property type="molecule type" value="Genomic_DNA"/>
</dbReference>
<dbReference type="Gene3D" id="3.40.50.12580">
    <property type="match status" value="1"/>
</dbReference>
<protein>
    <submittedName>
        <fullName evidence="1">Uncharacterized protein</fullName>
    </submittedName>
</protein>
<gene>
    <name evidence="1" type="ORF">US31_C0008G0026</name>
</gene>
<organism evidence="1 2">
    <name type="scientific">Berkelbacteria bacterium GW2011_GWA1_36_9</name>
    <dbReference type="NCBI Taxonomy" id="1618331"/>
    <lineage>
        <taxon>Bacteria</taxon>
        <taxon>Candidatus Berkelbacteria</taxon>
    </lineage>
</organism>
<evidence type="ECO:0000313" key="2">
    <source>
        <dbReference type="Proteomes" id="UP000034508"/>
    </source>
</evidence>
<proteinExistence type="predicted"/>